<feature type="compositionally biased region" description="Low complexity" evidence="1">
    <location>
        <begin position="64"/>
        <end position="76"/>
    </location>
</feature>
<dbReference type="EMBL" id="LK023319">
    <property type="protein sequence ID" value="CDS06294.1"/>
    <property type="molecule type" value="Genomic_DNA"/>
</dbReference>
<name>A0A077WGH3_9FUNG</name>
<evidence type="ECO:0000256" key="1">
    <source>
        <dbReference type="SAM" id="MobiDB-lite"/>
    </source>
</evidence>
<accession>A0A077WGH3</accession>
<evidence type="ECO:0000313" key="2">
    <source>
        <dbReference type="EMBL" id="CDS06294.1"/>
    </source>
</evidence>
<reference evidence="2" key="1">
    <citation type="journal article" date="2014" name="Genome Announc.">
        <title>De novo whole-genome sequence and genome annotation of Lichtheimia ramosa.</title>
        <authorList>
            <person name="Linde J."/>
            <person name="Schwartze V."/>
            <person name="Binder U."/>
            <person name="Lass-Florl C."/>
            <person name="Voigt K."/>
            <person name="Horn F."/>
        </authorList>
    </citation>
    <scope>NUCLEOTIDE SEQUENCE</scope>
    <source>
        <strain evidence="2">JMRC FSU:6197</strain>
    </source>
</reference>
<protein>
    <submittedName>
        <fullName evidence="2">Uncharacterized protein</fullName>
    </submittedName>
</protein>
<proteinExistence type="predicted"/>
<dbReference type="OrthoDB" id="2259631at2759"/>
<sequence length="406" mass="46283">MFKLWQYLWKRSDYQQEEEQDETTLNVTMDTDLPTFSYKSPPLLTAQPSTDQRTPIVIQSSAMSSQRSRLPSNSSSIKQPSMPSPPVAIQSSVVTEHTQQTSDWIKPSDHSVAVLSADCWNMLKPVEWEALGGIVVEREVRIPGGKIAVDVLFGKRRHVLRLIQRKATGVDMKLHDTTLHLQGPTERIYRLLDFLDHLNAQVGPSQADYVLIRCKGPEIATKLDRLNVVYKNYSNVPPFDQCSIVPMEDLHFTLARVAGQPSPTLIKEVTEIIYRIVDDLERQDFMNTFKLDRIVYMSHHSQNGMGVSSSDPENPINKLKTLCKPHFGLHDDIAFTRQLHMTILKRRGSFKPTPGGDTTWDDVLPIEIRNDFLGPLTVDSFHISRRMRSVLKSGPRHIPYRTFQLT</sequence>
<dbReference type="Gene3D" id="3.90.1140.10">
    <property type="entry name" value="Cyclic phosphodiesterase"/>
    <property type="match status" value="1"/>
</dbReference>
<feature type="region of interest" description="Disordered" evidence="1">
    <location>
        <begin position="61"/>
        <end position="87"/>
    </location>
</feature>
<organism evidence="2">
    <name type="scientific">Lichtheimia ramosa</name>
    <dbReference type="NCBI Taxonomy" id="688394"/>
    <lineage>
        <taxon>Eukaryota</taxon>
        <taxon>Fungi</taxon>
        <taxon>Fungi incertae sedis</taxon>
        <taxon>Mucoromycota</taxon>
        <taxon>Mucoromycotina</taxon>
        <taxon>Mucoromycetes</taxon>
        <taxon>Mucorales</taxon>
        <taxon>Lichtheimiaceae</taxon>
        <taxon>Lichtheimia</taxon>
    </lineage>
</organism>
<gene>
    <name evidence="2" type="ORF">LRAMOSA08822</name>
</gene>
<dbReference type="AlphaFoldDB" id="A0A077WGH3"/>